<dbReference type="RefSeq" id="WP_131144786.1">
    <property type="nucleotide sequence ID" value="NZ_BMWV01000002.1"/>
</dbReference>
<keyword evidence="1" id="KW-0472">Membrane</keyword>
<keyword evidence="1" id="KW-1133">Transmembrane helix</keyword>
<dbReference type="OrthoDB" id="8903628at2"/>
<dbReference type="Pfam" id="PF02405">
    <property type="entry name" value="MlaE"/>
    <property type="match status" value="1"/>
</dbReference>
<dbReference type="Proteomes" id="UP000628442">
    <property type="component" value="Unassembled WGS sequence"/>
</dbReference>
<proteinExistence type="predicted"/>
<feature type="transmembrane region" description="Helical" evidence="1">
    <location>
        <begin position="99"/>
        <end position="119"/>
    </location>
</feature>
<evidence type="ECO:0000256" key="1">
    <source>
        <dbReference type="SAM" id="Phobius"/>
    </source>
</evidence>
<protein>
    <submittedName>
        <fullName evidence="3">ABC transporter permease</fullName>
    </submittedName>
</protein>
<evidence type="ECO:0000313" key="2">
    <source>
        <dbReference type="EMBL" id="GGY31656.1"/>
    </source>
</evidence>
<evidence type="ECO:0000313" key="3">
    <source>
        <dbReference type="EMBL" id="QBI00654.1"/>
    </source>
</evidence>
<evidence type="ECO:0000313" key="5">
    <source>
        <dbReference type="Proteomes" id="UP000628442"/>
    </source>
</evidence>
<dbReference type="EMBL" id="CP036401">
    <property type="protein sequence ID" value="QBI00654.1"/>
    <property type="molecule type" value="Genomic_DNA"/>
</dbReference>
<feature type="transmembrane region" description="Helical" evidence="1">
    <location>
        <begin position="65"/>
        <end position="87"/>
    </location>
</feature>
<feature type="transmembrane region" description="Helical" evidence="1">
    <location>
        <begin position="20"/>
        <end position="41"/>
    </location>
</feature>
<keyword evidence="1" id="KW-0812">Transmembrane</keyword>
<keyword evidence="4" id="KW-1185">Reference proteome</keyword>
<name>A0A411WV86_9BURK</name>
<dbReference type="AlphaFoldDB" id="A0A411WV86"/>
<dbReference type="Proteomes" id="UP000292307">
    <property type="component" value="Chromosome"/>
</dbReference>
<reference evidence="3 4" key="2">
    <citation type="submission" date="2019-02" db="EMBL/GenBank/DDBJ databases">
        <title>Draft Genome Sequences of Six Type Strains of the Genus Massilia.</title>
        <authorList>
            <person name="Miess H."/>
            <person name="Frediansyhah A."/>
            <person name="Gross H."/>
        </authorList>
    </citation>
    <scope>NUCLEOTIDE SEQUENCE [LARGE SCALE GENOMIC DNA]</scope>
    <source>
        <strain evidence="3 4">DSM 17472</strain>
    </source>
</reference>
<reference evidence="2" key="1">
    <citation type="journal article" date="2014" name="Int. J. Syst. Evol. Microbiol.">
        <title>Complete genome sequence of Corynebacterium casei LMG S-19264T (=DSM 44701T), isolated from a smear-ripened cheese.</title>
        <authorList>
            <consortium name="US DOE Joint Genome Institute (JGI-PGF)"/>
            <person name="Walter F."/>
            <person name="Albersmeier A."/>
            <person name="Kalinowski J."/>
            <person name="Ruckert C."/>
        </authorList>
    </citation>
    <scope>NUCLEOTIDE SEQUENCE</scope>
    <source>
        <strain evidence="2">KCTC 12343</strain>
    </source>
</reference>
<feature type="transmembrane region" description="Helical" evidence="1">
    <location>
        <begin position="165"/>
        <end position="192"/>
    </location>
</feature>
<feature type="transmembrane region" description="Helical" evidence="1">
    <location>
        <begin position="212"/>
        <end position="237"/>
    </location>
</feature>
<gene>
    <name evidence="3" type="ORF">EYF70_07105</name>
    <name evidence="2" type="ORF">GCM10007387_12170</name>
</gene>
<dbReference type="InterPro" id="IPR030802">
    <property type="entry name" value="Permease_MalE"/>
</dbReference>
<reference evidence="2" key="3">
    <citation type="submission" date="2022-12" db="EMBL/GenBank/DDBJ databases">
        <authorList>
            <person name="Sun Q."/>
            <person name="Kim S."/>
        </authorList>
    </citation>
    <scope>NUCLEOTIDE SEQUENCE</scope>
    <source>
        <strain evidence="2">KCTC 12343</strain>
    </source>
</reference>
<evidence type="ECO:0000313" key="4">
    <source>
        <dbReference type="Proteomes" id="UP000292307"/>
    </source>
</evidence>
<dbReference type="GO" id="GO:0043190">
    <property type="term" value="C:ATP-binding cassette (ABC) transporter complex"/>
    <property type="evidence" value="ECO:0007669"/>
    <property type="project" value="InterPro"/>
</dbReference>
<accession>A0A411WV86</accession>
<dbReference type="EMBL" id="BMWV01000002">
    <property type="protein sequence ID" value="GGY31656.1"/>
    <property type="molecule type" value="Genomic_DNA"/>
</dbReference>
<organism evidence="2 5">
    <name type="scientific">Pseudoduganella albidiflava</name>
    <dbReference type="NCBI Taxonomy" id="321983"/>
    <lineage>
        <taxon>Bacteria</taxon>
        <taxon>Pseudomonadati</taxon>
        <taxon>Pseudomonadota</taxon>
        <taxon>Betaproteobacteria</taxon>
        <taxon>Burkholderiales</taxon>
        <taxon>Oxalobacteraceae</taxon>
        <taxon>Telluria group</taxon>
        <taxon>Pseudoduganella</taxon>
    </lineage>
</organism>
<sequence length="277" mass="29930">MSTHASLFPSLARLHRATMIWLTSWWRLLQFAALILARGAAPSTYRRDNHRALASHLVLGTAPNLLWFCVLSALISLVIIRIVVVTATSYGLSGYALEMVVRVLVLELIPLTAALFVALRSTLPAGVEFAQRRLAAAAAAPAGSAGPAADPGEVLRREFYPRASAGIFAVWLLAAMSCILTLVLAYLIIYGFTPYALPGYTRVVGQIFNPAVALILVLKIFFFSLAVGIIPLASSYYDAAANPFAARLRSTHGLADMVRMFSVVLLIEAASLMGNYY</sequence>